<sequence>MTDVFAIYSFCERDGMLFDILVLELVQGELTEKRIPDKDTSLYSCRGFNVLFSIYLIPD</sequence>
<name>A0A644UK82_9ZZZZ</name>
<dbReference type="EMBL" id="VSSQ01000125">
    <property type="protein sequence ID" value="MPL79311.1"/>
    <property type="molecule type" value="Genomic_DNA"/>
</dbReference>
<protein>
    <submittedName>
        <fullName evidence="1">Uncharacterized protein</fullName>
    </submittedName>
</protein>
<proteinExistence type="predicted"/>
<evidence type="ECO:0000313" key="1">
    <source>
        <dbReference type="EMBL" id="MPL79311.1"/>
    </source>
</evidence>
<reference evidence="1" key="1">
    <citation type="submission" date="2019-08" db="EMBL/GenBank/DDBJ databases">
        <authorList>
            <person name="Kucharzyk K."/>
            <person name="Murdoch R.W."/>
            <person name="Higgins S."/>
            <person name="Loffler F."/>
        </authorList>
    </citation>
    <scope>NUCLEOTIDE SEQUENCE</scope>
</reference>
<accession>A0A644UK82</accession>
<comment type="caution">
    <text evidence="1">The sequence shown here is derived from an EMBL/GenBank/DDBJ whole genome shotgun (WGS) entry which is preliminary data.</text>
</comment>
<gene>
    <name evidence="1" type="ORF">SDC9_25187</name>
</gene>
<organism evidence="1">
    <name type="scientific">bioreactor metagenome</name>
    <dbReference type="NCBI Taxonomy" id="1076179"/>
    <lineage>
        <taxon>unclassified sequences</taxon>
        <taxon>metagenomes</taxon>
        <taxon>ecological metagenomes</taxon>
    </lineage>
</organism>
<dbReference type="AlphaFoldDB" id="A0A644UK82"/>